<evidence type="ECO:0000313" key="3">
    <source>
        <dbReference type="Proteomes" id="UP001221142"/>
    </source>
</evidence>
<accession>A0AAD7CCF4</accession>
<organism evidence="2 3">
    <name type="scientific">Roridomyces roridus</name>
    <dbReference type="NCBI Taxonomy" id="1738132"/>
    <lineage>
        <taxon>Eukaryota</taxon>
        <taxon>Fungi</taxon>
        <taxon>Dikarya</taxon>
        <taxon>Basidiomycota</taxon>
        <taxon>Agaricomycotina</taxon>
        <taxon>Agaricomycetes</taxon>
        <taxon>Agaricomycetidae</taxon>
        <taxon>Agaricales</taxon>
        <taxon>Marasmiineae</taxon>
        <taxon>Mycenaceae</taxon>
        <taxon>Roridomyces</taxon>
    </lineage>
</organism>
<evidence type="ECO:0000259" key="1">
    <source>
        <dbReference type="Pfam" id="PF00646"/>
    </source>
</evidence>
<dbReference type="InterPro" id="IPR001810">
    <property type="entry name" value="F-box_dom"/>
</dbReference>
<evidence type="ECO:0000313" key="2">
    <source>
        <dbReference type="EMBL" id="KAJ7644601.1"/>
    </source>
</evidence>
<protein>
    <recommendedName>
        <fullName evidence="1">F-box domain-containing protein</fullName>
    </recommendedName>
</protein>
<feature type="domain" description="F-box" evidence="1">
    <location>
        <begin position="5"/>
        <end position="44"/>
    </location>
</feature>
<sequence>MSDVRLDEHVLGEILCICDVQSVIRFSQASKHCQRIACLKHVWISLICDLEFHGLRDRNPELVLEDCATQTLINLAKCVAIGPRTWSPASAVSPTLCREVVVSLDESVPRVSTIHLLPGGTHFVVYTADGHVLSLWAVATGRRIWRYQTRQWLPYCVEVRDGGEAVVFAFRTSDR</sequence>
<dbReference type="EMBL" id="JARKIF010000003">
    <property type="protein sequence ID" value="KAJ7644601.1"/>
    <property type="molecule type" value="Genomic_DNA"/>
</dbReference>
<dbReference type="SUPFAM" id="SSF50969">
    <property type="entry name" value="YVTN repeat-like/Quinoprotein amine dehydrogenase"/>
    <property type="match status" value="1"/>
</dbReference>
<name>A0AAD7CCF4_9AGAR</name>
<comment type="caution">
    <text evidence="2">The sequence shown here is derived from an EMBL/GenBank/DDBJ whole genome shotgun (WGS) entry which is preliminary data.</text>
</comment>
<gene>
    <name evidence="2" type="ORF">FB45DRAFT_898284</name>
</gene>
<dbReference type="Pfam" id="PF00646">
    <property type="entry name" value="F-box"/>
    <property type="match status" value="1"/>
</dbReference>
<dbReference type="AlphaFoldDB" id="A0AAD7CCF4"/>
<dbReference type="InterPro" id="IPR011044">
    <property type="entry name" value="Quino_amine_DH_bsu"/>
</dbReference>
<keyword evidence="3" id="KW-1185">Reference proteome</keyword>
<dbReference type="Proteomes" id="UP001221142">
    <property type="component" value="Unassembled WGS sequence"/>
</dbReference>
<reference evidence="2" key="1">
    <citation type="submission" date="2023-03" db="EMBL/GenBank/DDBJ databases">
        <title>Massive genome expansion in bonnet fungi (Mycena s.s.) driven by repeated elements and novel gene families across ecological guilds.</title>
        <authorList>
            <consortium name="Lawrence Berkeley National Laboratory"/>
            <person name="Harder C.B."/>
            <person name="Miyauchi S."/>
            <person name="Viragh M."/>
            <person name="Kuo A."/>
            <person name="Thoen E."/>
            <person name="Andreopoulos B."/>
            <person name="Lu D."/>
            <person name="Skrede I."/>
            <person name="Drula E."/>
            <person name="Henrissat B."/>
            <person name="Morin E."/>
            <person name="Kohler A."/>
            <person name="Barry K."/>
            <person name="LaButti K."/>
            <person name="Morin E."/>
            <person name="Salamov A."/>
            <person name="Lipzen A."/>
            <person name="Mereny Z."/>
            <person name="Hegedus B."/>
            <person name="Baldrian P."/>
            <person name="Stursova M."/>
            <person name="Weitz H."/>
            <person name="Taylor A."/>
            <person name="Grigoriev I.V."/>
            <person name="Nagy L.G."/>
            <person name="Martin F."/>
            <person name="Kauserud H."/>
        </authorList>
    </citation>
    <scope>NUCLEOTIDE SEQUENCE</scope>
    <source>
        <strain evidence="2">9284</strain>
    </source>
</reference>
<proteinExistence type="predicted"/>